<feature type="chain" id="PRO_5005516460" evidence="4">
    <location>
        <begin position="19"/>
        <end position="290"/>
    </location>
</feature>
<feature type="signal peptide" evidence="4">
    <location>
        <begin position="1"/>
        <end position="18"/>
    </location>
</feature>
<keyword evidence="2" id="KW-0722">Serine protease inhibitor</keyword>
<evidence type="ECO:0000313" key="6">
    <source>
        <dbReference type="EMBL" id="JAA66775.1"/>
    </source>
</evidence>
<dbReference type="InterPro" id="IPR050098">
    <property type="entry name" value="TFPI/VKTCI-like"/>
</dbReference>
<dbReference type="GO" id="GO:0005615">
    <property type="term" value="C:extracellular space"/>
    <property type="evidence" value="ECO:0007669"/>
    <property type="project" value="TreeGrafter"/>
</dbReference>
<protein>
    <submittedName>
        <fullName evidence="6">Putative salivary kunitz domain protein</fullName>
    </submittedName>
</protein>
<evidence type="ECO:0000256" key="1">
    <source>
        <dbReference type="ARBA" id="ARBA00022690"/>
    </source>
</evidence>
<feature type="domain" description="BPTI/Kunitz inhibitor" evidence="5">
    <location>
        <begin position="223"/>
        <end position="272"/>
    </location>
</feature>
<dbReference type="InterPro" id="IPR036880">
    <property type="entry name" value="Kunitz_BPTI_sf"/>
</dbReference>
<dbReference type="SUPFAM" id="SSF57362">
    <property type="entry name" value="BPTI-like"/>
    <property type="match status" value="4"/>
</dbReference>
<evidence type="ECO:0000256" key="3">
    <source>
        <dbReference type="ARBA" id="ARBA00023157"/>
    </source>
</evidence>
<evidence type="ECO:0000259" key="5">
    <source>
        <dbReference type="PROSITE" id="PS50279"/>
    </source>
</evidence>
<dbReference type="PROSITE" id="PS50279">
    <property type="entry name" value="BPTI_KUNITZ_2"/>
    <property type="match status" value="3"/>
</dbReference>
<feature type="domain" description="BPTI/Kunitz inhibitor" evidence="5">
    <location>
        <begin position="44"/>
        <end position="97"/>
    </location>
</feature>
<dbReference type="PANTHER" id="PTHR10083">
    <property type="entry name" value="KUNITZ-TYPE PROTEASE INHIBITOR-RELATED"/>
    <property type="match status" value="1"/>
</dbReference>
<evidence type="ECO:0000256" key="4">
    <source>
        <dbReference type="SAM" id="SignalP"/>
    </source>
</evidence>
<dbReference type="Gene3D" id="4.10.410.10">
    <property type="entry name" value="Pancreatic trypsin inhibitor Kunitz domain"/>
    <property type="match status" value="3"/>
</dbReference>
<keyword evidence="3" id="KW-1015">Disulfide bond</keyword>
<evidence type="ECO:0000256" key="2">
    <source>
        <dbReference type="ARBA" id="ARBA00022900"/>
    </source>
</evidence>
<dbReference type="Pfam" id="PF00014">
    <property type="entry name" value="Kunitz_BPTI"/>
    <property type="match status" value="3"/>
</dbReference>
<reference evidence="6" key="1">
    <citation type="submission" date="2012-12" db="EMBL/GenBank/DDBJ databases">
        <title>Identification and characterization of a phenylalanine ammonia-lyase gene family in Isatis indigotica Fort.</title>
        <authorList>
            <person name="Liu Q."/>
            <person name="Chen J."/>
            <person name="Zhou X."/>
            <person name="Di P."/>
            <person name="Xiao Y."/>
            <person name="Xuan H."/>
            <person name="Zhang L."/>
            <person name="Chen W."/>
        </authorList>
    </citation>
    <scope>NUCLEOTIDE SEQUENCE</scope>
    <source>
        <tissue evidence="6">Salivary gland</tissue>
    </source>
</reference>
<keyword evidence="1" id="KW-0646">Protease inhibitor</keyword>
<proteinExistence type="evidence at transcript level"/>
<keyword evidence="4" id="KW-0732">Signal</keyword>
<dbReference type="SMART" id="SM00131">
    <property type="entry name" value="KU"/>
    <property type="match status" value="3"/>
</dbReference>
<dbReference type="EMBL" id="GADI01007033">
    <property type="protein sequence ID" value="JAA66775.1"/>
    <property type="molecule type" value="mRNA"/>
</dbReference>
<feature type="domain" description="BPTI/Kunitz inhibitor" evidence="5">
    <location>
        <begin position="93"/>
        <end position="157"/>
    </location>
</feature>
<dbReference type="GO" id="GO:0004867">
    <property type="term" value="F:serine-type endopeptidase inhibitor activity"/>
    <property type="evidence" value="ECO:0007669"/>
    <property type="project" value="UniProtKB-KW"/>
</dbReference>
<dbReference type="AlphaFoldDB" id="A0A0K8R6J0"/>
<name>A0A0K8R6J0_IXORI</name>
<sequence>MLIEVVWTLAIAATGVLSKSNNIKVVSTGSRSTSCQSDIAVNVCYLDPDIGSGERRFEAFFYDWRTDQCLPMMFGFTDKEPYEENRFMDEDQCNIKCRTGVSNQCFQDPEIIGINEGTKRWTYNYTSLKCVPFLWIQSRRRPKTNTFDSEQECIRKCKIPDLGLCARGFLKQCKHGDDLYMRYNYEKQKCEILKPHECPQNGNGFYTFRQCYQRCGRFVKNKCKLPIQNMSFCSDVKYRYGYNTKTLKCEKFLGCEDSGNSFPTAKECWETCARALRHPCVAETRLYIVW</sequence>
<dbReference type="InterPro" id="IPR002223">
    <property type="entry name" value="Kunitz_BPTI"/>
</dbReference>
<dbReference type="CDD" id="cd00109">
    <property type="entry name" value="Kunitz-type"/>
    <property type="match status" value="1"/>
</dbReference>
<dbReference type="PANTHER" id="PTHR10083:SF374">
    <property type="entry name" value="BPTI_KUNITZ INHIBITOR DOMAIN-CONTAINING PROTEIN"/>
    <property type="match status" value="1"/>
</dbReference>
<organism evidence="6">
    <name type="scientific">Ixodes ricinus</name>
    <name type="common">Common tick</name>
    <name type="synonym">Acarus ricinus</name>
    <dbReference type="NCBI Taxonomy" id="34613"/>
    <lineage>
        <taxon>Eukaryota</taxon>
        <taxon>Metazoa</taxon>
        <taxon>Ecdysozoa</taxon>
        <taxon>Arthropoda</taxon>
        <taxon>Chelicerata</taxon>
        <taxon>Arachnida</taxon>
        <taxon>Acari</taxon>
        <taxon>Parasitiformes</taxon>
        <taxon>Ixodida</taxon>
        <taxon>Ixodoidea</taxon>
        <taxon>Ixodidae</taxon>
        <taxon>Ixodinae</taxon>
        <taxon>Ixodes</taxon>
    </lineage>
</organism>
<accession>A0A0K8R6J0</accession>